<name>A0ABV5UTD4_9MICC</name>
<evidence type="ECO:0000313" key="2">
    <source>
        <dbReference type="EMBL" id="MFB9715453.1"/>
    </source>
</evidence>
<feature type="transmembrane region" description="Helical" evidence="1">
    <location>
        <begin position="25"/>
        <end position="43"/>
    </location>
</feature>
<keyword evidence="1" id="KW-0812">Transmembrane</keyword>
<dbReference type="Proteomes" id="UP001589536">
    <property type="component" value="Unassembled WGS sequence"/>
</dbReference>
<keyword evidence="1" id="KW-0472">Membrane</keyword>
<accession>A0ABV5UTD4</accession>
<evidence type="ECO:0000313" key="3">
    <source>
        <dbReference type="Proteomes" id="UP001589536"/>
    </source>
</evidence>
<reference evidence="2 3" key="1">
    <citation type="submission" date="2024-09" db="EMBL/GenBank/DDBJ databases">
        <authorList>
            <person name="Sun Q."/>
            <person name="Mori K."/>
        </authorList>
    </citation>
    <scope>NUCLEOTIDE SEQUENCE [LARGE SCALE GENOMIC DNA]</scope>
    <source>
        <strain evidence="2 3">JCM 13519</strain>
    </source>
</reference>
<organism evidence="2 3">
    <name type="scientific">Arthrobacter methylotrophus</name>
    <dbReference type="NCBI Taxonomy" id="121291"/>
    <lineage>
        <taxon>Bacteria</taxon>
        <taxon>Bacillati</taxon>
        <taxon>Actinomycetota</taxon>
        <taxon>Actinomycetes</taxon>
        <taxon>Micrococcales</taxon>
        <taxon>Micrococcaceae</taxon>
        <taxon>Arthrobacter</taxon>
    </lineage>
</organism>
<gene>
    <name evidence="2" type="ORF">ACFFPI_15170</name>
</gene>
<proteinExistence type="predicted"/>
<keyword evidence="3" id="KW-1185">Reference proteome</keyword>
<evidence type="ECO:0000256" key="1">
    <source>
        <dbReference type="SAM" id="Phobius"/>
    </source>
</evidence>
<dbReference type="RefSeq" id="WP_345046805.1">
    <property type="nucleotide sequence ID" value="NZ_BAABED010000001.1"/>
</dbReference>
<keyword evidence="1" id="KW-1133">Transmembrane helix</keyword>
<dbReference type="EMBL" id="JBHMBH010000031">
    <property type="protein sequence ID" value="MFB9715453.1"/>
    <property type="molecule type" value="Genomic_DNA"/>
</dbReference>
<protein>
    <submittedName>
        <fullName evidence="2">Uncharacterized protein</fullName>
    </submittedName>
</protein>
<sequence length="50" mass="5144">MLAAFSAALVTVVAAAPASGLSFAGVGAAFWALAAGILVRWVLKDRERRN</sequence>
<comment type="caution">
    <text evidence="2">The sequence shown here is derived from an EMBL/GenBank/DDBJ whole genome shotgun (WGS) entry which is preliminary data.</text>
</comment>